<feature type="compositionally biased region" description="Low complexity" evidence="12">
    <location>
        <begin position="68"/>
        <end position="80"/>
    </location>
</feature>
<dbReference type="Pfam" id="PF16954">
    <property type="entry name" value="HRG"/>
    <property type="match status" value="2"/>
</dbReference>
<gene>
    <name evidence="15" type="primary">SLC48A1</name>
</gene>
<sequence length="240" mass="25618">MVGLRMSLGLAFLTGIPLTVRGPKDLTVPNCRRAVCGPGSQRPPAGEGAVPAARGAGRGGAPRGQQLPASAPAPASDPAPVTRGGAPPAQRSQPMAPSRMQLGIRAAYSGLSAVAGFSIFLVWTVVYSQPATAAMGGLAGVLALWVLVTHVMYMQDYWRTWLKGLRGFFFVGVLFSAVSIATFCTFLVLAITRHQSLTDPSSYYLSCVWSFIAFKWAFLLSLYAHRYRADFADISILSDF</sequence>
<evidence type="ECO:0000313" key="15">
    <source>
        <dbReference type="Ensembl" id="ENSRFEP00010008557.1"/>
    </source>
</evidence>
<evidence type="ECO:0000256" key="11">
    <source>
        <dbReference type="ARBA" id="ARBA00035075"/>
    </source>
</evidence>
<reference evidence="15" key="5">
    <citation type="submission" date="2025-09" db="UniProtKB">
        <authorList>
            <consortium name="Ensembl"/>
        </authorList>
    </citation>
    <scope>IDENTIFICATION</scope>
</reference>
<reference evidence="16" key="3">
    <citation type="submission" date="2018-12" db="EMBL/GenBank/DDBJ databases">
        <title>G10K-VGP greater horseshoe bat female genome, primary haplotype.</title>
        <authorList>
            <person name="Teeling E."/>
            <person name="Myers G."/>
            <person name="Vernes S."/>
            <person name="Pippel M."/>
            <person name="Winkler S."/>
            <person name="Fedrigo O."/>
            <person name="Rhie A."/>
            <person name="Koren S."/>
            <person name="Phillippy A."/>
            <person name="Lewin H."/>
            <person name="Damas J."/>
            <person name="Howe K."/>
            <person name="Mountcastle J."/>
            <person name="Jarvis E.D."/>
        </authorList>
    </citation>
    <scope>NUCLEOTIDE SEQUENCE [LARGE SCALE GENOMIC DNA]</scope>
</reference>
<feature type="region of interest" description="Disordered" evidence="12">
    <location>
        <begin position="36"/>
        <end position="95"/>
    </location>
</feature>
<dbReference type="GO" id="GO:0010008">
    <property type="term" value="C:endosome membrane"/>
    <property type="evidence" value="ECO:0007669"/>
    <property type="project" value="UniProtKB-SubCell"/>
</dbReference>
<accession>A0A671EDD6</accession>
<evidence type="ECO:0000256" key="8">
    <source>
        <dbReference type="ARBA" id="ARBA00022989"/>
    </source>
</evidence>
<evidence type="ECO:0000256" key="10">
    <source>
        <dbReference type="ARBA" id="ARBA00023228"/>
    </source>
</evidence>
<evidence type="ECO:0000256" key="13">
    <source>
        <dbReference type="SAM" id="Phobius"/>
    </source>
</evidence>
<keyword evidence="10" id="KW-0458">Lysosome</keyword>
<dbReference type="Ensembl" id="ENSRFET00010009402.1">
    <property type="protein sequence ID" value="ENSRFEP00010008557.1"/>
    <property type="gene ID" value="ENSRFEG00010005847.1"/>
</dbReference>
<dbReference type="GeneTree" id="ENSGT00390000002307"/>
<dbReference type="PANTHER" id="PTHR31525">
    <property type="entry name" value="HEME TRANSPORTER HRG1"/>
    <property type="match status" value="1"/>
</dbReference>
<feature type="transmembrane region" description="Helical" evidence="13">
    <location>
        <begin position="133"/>
        <end position="153"/>
    </location>
</feature>
<evidence type="ECO:0000256" key="4">
    <source>
        <dbReference type="ARBA" id="ARBA00006203"/>
    </source>
</evidence>
<dbReference type="AlphaFoldDB" id="A0A671EDD6"/>
<dbReference type="PRINTS" id="PR02095">
    <property type="entry name" value="TRNSPORTRHRG"/>
</dbReference>
<dbReference type="FunCoup" id="A0A671EDD6">
    <property type="interactions" value="263"/>
</dbReference>
<dbReference type="GO" id="GO:0015232">
    <property type="term" value="F:heme transmembrane transporter activity"/>
    <property type="evidence" value="ECO:0007669"/>
    <property type="project" value="InterPro"/>
</dbReference>
<reference evidence="15" key="4">
    <citation type="submission" date="2025-08" db="UniProtKB">
        <authorList>
            <consortium name="Ensembl"/>
        </authorList>
    </citation>
    <scope>IDENTIFICATION</scope>
</reference>
<protein>
    <submittedName>
        <fullName evidence="15">Solute carrier family 48 member 1</fullName>
    </submittedName>
</protein>
<keyword evidence="14" id="KW-0732">Signal</keyword>
<evidence type="ECO:0000256" key="1">
    <source>
        <dbReference type="ARBA" id="ARBA00004155"/>
    </source>
</evidence>
<comment type="subcellular location">
    <subcellularLocation>
        <location evidence="2">Cytoplasmic vesicle</location>
        <location evidence="2">Phagosome membrane</location>
        <topology evidence="2">Multi-pass membrane protein</topology>
    </subcellularLocation>
    <subcellularLocation>
        <location evidence="3">Endosome membrane</location>
        <topology evidence="3">Multi-pass membrane protein</topology>
    </subcellularLocation>
    <subcellularLocation>
        <location evidence="1">Lysosome membrane</location>
        <topology evidence="1">Multi-pass membrane protein</topology>
    </subcellularLocation>
</comment>
<proteinExistence type="inferred from homology"/>
<evidence type="ECO:0000256" key="7">
    <source>
        <dbReference type="ARBA" id="ARBA00022753"/>
    </source>
</evidence>
<name>A0A671EDD6_RHIFE</name>
<evidence type="ECO:0000313" key="16">
    <source>
        <dbReference type="Proteomes" id="UP000472240"/>
    </source>
</evidence>
<dbReference type="PANTHER" id="PTHR31525:SF1">
    <property type="entry name" value="HEME TRANSPORTER HRG1"/>
    <property type="match status" value="1"/>
</dbReference>
<evidence type="ECO:0000256" key="14">
    <source>
        <dbReference type="SAM" id="SignalP"/>
    </source>
</evidence>
<dbReference type="InterPro" id="IPR026218">
    <property type="entry name" value="HRG"/>
</dbReference>
<organism evidence="15 16">
    <name type="scientific">Rhinolophus ferrumequinum</name>
    <name type="common">Greater horseshoe bat</name>
    <dbReference type="NCBI Taxonomy" id="59479"/>
    <lineage>
        <taxon>Eukaryota</taxon>
        <taxon>Metazoa</taxon>
        <taxon>Chordata</taxon>
        <taxon>Craniata</taxon>
        <taxon>Vertebrata</taxon>
        <taxon>Euteleostomi</taxon>
        <taxon>Mammalia</taxon>
        <taxon>Eutheria</taxon>
        <taxon>Laurasiatheria</taxon>
        <taxon>Chiroptera</taxon>
        <taxon>Yinpterochiroptera</taxon>
        <taxon>Rhinolophoidea</taxon>
        <taxon>Rhinolophidae</taxon>
        <taxon>Rhinolophinae</taxon>
        <taxon>Rhinolophus</taxon>
    </lineage>
</organism>
<keyword evidence="5" id="KW-0813">Transport</keyword>
<dbReference type="GO" id="GO:0030670">
    <property type="term" value="C:phagocytic vesicle membrane"/>
    <property type="evidence" value="ECO:0007669"/>
    <property type="project" value="UniProtKB-SubCell"/>
</dbReference>
<dbReference type="GO" id="GO:0020037">
    <property type="term" value="F:heme binding"/>
    <property type="evidence" value="ECO:0007669"/>
    <property type="project" value="TreeGrafter"/>
</dbReference>
<keyword evidence="8 13" id="KW-1133">Transmembrane helix</keyword>
<feature type="transmembrane region" description="Helical" evidence="13">
    <location>
        <begin position="165"/>
        <end position="191"/>
    </location>
</feature>
<reference evidence="15 16" key="1">
    <citation type="journal article" date="2015" name="Annu Rev Anim Biosci">
        <title>The Genome 10K Project: a way forward.</title>
        <authorList>
            <person name="Koepfli K.P."/>
            <person name="Paten B."/>
            <person name="O'Brien S.J."/>
            <person name="Koepfli K.P."/>
            <person name="Paten B."/>
            <person name="Antunes A."/>
            <person name="Belov K."/>
            <person name="Bustamante C."/>
            <person name="Castoe T.A."/>
            <person name="Clawson H."/>
            <person name="Crawford A.J."/>
            <person name="Diekhans M."/>
            <person name="Distel D."/>
            <person name="Durbin R."/>
            <person name="Earl D."/>
            <person name="Fujita M.K."/>
            <person name="Gamble T."/>
            <person name="Georges A."/>
            <person name="Gemmell N."/>
            <person name="Gilbert M.T."/>
            <person name="Graves J.M."/>
            <person name="Green R.E."/>
            <person name="Hickey G."/>
            <person name="Jarvis E.D."/>
            <person name="Johnson W."/>
            <person name="Komissarov A."/>
            <person name="Korf I."/>
            <person name="Kuhn R."/>
            <person name="Larkin D.M."/>
            <person name="Lewin H."/>
            <person name="Lopez J.V."/>
            <person name="Ma J."/>
            <person name="Marques-Bonet T."/>
            <person name="Miller W."/>
            <person name="Murphy R."/>
            <person name="Pevzner P."/>
            <person name="Shapiro B."/>
            <person name="Steiner C."/>
            <person name="Tamazian G."/>
            <person name="Venkatesh B."/>
            <person name="Wang J."/>
            <person name="Wayne R."/>
            <person name="Wiley E."/>
            <person name="Yang H."/>
            <person name="Zhang G."/>
            <person name="Haussler D."/>
            <person name="Ryder O."/>
            <person name="O'Brien S.J."/>
        </authorList>
    </citation>
    <scope>NUCLEOTIDE SEQUENCE</scope>
</reference>
<keyword evidence="16" id="KW-1185">Reference proteome</keyword>
<reference evidence="15 16" key="2">
    <citation type="journal article" date="2018" name="Annu Rev Anim Biosci">
        <title>Bat Biology, Genomes, and the Bat1K Project: To Generate Chromosome-Level Genomes for All Living Bat Species.</title>
        <authorList>
            <person name="Teeling E.C."/>
            <person name="Vernes S.C."/>
            <person name="Davalos L.M."/>
            <person name="Ray D.A."/>
            <person name="Gilbert M.T.P."/>
            <person name="Myers E."/>
        </authorList>
    </citation>
    <scope>NUCLEOTIDE SEQUENCE</scope>
</reference>
<feature type="transmembrane region" description="Helical" evidence="13">
    <location>
        <begin position="106"/>
        <end position="127"/>
    </location>
</feature>
<dbReference type="Proteomes" id="UP000472240">
    <property type="component" value="Chromosome 10"/>
</dbReference>
<feature type="chain" id="PRO_5025412733" evidence="14">
    <location>
        <begin position="23"/>
        <end position="240"/>
    </location>
</feature>
<dbReference type="GO" id="GO:0005886">
    <property type="term" value="C:plasma membrane"/>
    <property type="evidence" value="ECO:0007669"/>
    <property type="project" value="TreeGrafter"/>
</dbReference>
<dbReference type="InParanoid" id="A0A671EDD6"/>
<dbReference type="OMA" id="NCRRAVC"/>
<evidence type="ECO:0000256" key="12">
    <source>
        <dbReference type="SAM" id="MobiDB-lite"/>
    </source>
</evidence>
<feature type="signal peptide" evidence="14">
    <location>
        <begin position="1"/>
        <end position="22"/>
    </location>
</feature>
<dbReference type="GO" id="GO:0005765">
    <property type="term" value="C:lysosomal membrane"/>
    <property type="evidence" value="ECO:0007669"/>
    <property type="project" value="UniProtKB-SubCell"/>
</dbReference>
<keyword evidence="7" id="KW-0967">Endosome</keyword>
<evidence type="ECO:0000256" key="2">
    <source>
        <dbReference type="ARBA" id="ARBA00004265"/>
    </source>
</evidence>
<comment type="similarity">
    <text evidence="4">Belongs to the HRG family.</text>
</comment>
<evidence type="ECO:0000256" key="6">
    <source>
        <dbReference type="ARBA" id="ARBA00022692"/>
    </source>
</evidence>
<evidence type="ECO:0000256" key="3">
    <source>
        <dbReference type="ARBA" id="ARBA00004337"/>
    </source>
</evidence>
<keyword evidence="6 13" id="KW-0812">Transmembrane</keyword>
<evidence type="ECO:0000256" key="9">
    <source>
        <dbReference type="ARBA" id="ARBA00023136"/>
    </source>
</evidence>
<evidence type="ECO:0000256" key="5">
    <source>
        <dbReference type="ARBA" id="ARBA00022448"/>
    </source>
</evidence>
<comment type="catalytic activity">
    <reaction evidence="11">
        <text>heme b(in) = heme b(out)</text>
        <dbReference type="Rhea" id="RHEA:75443"/>
        <dbReference type="ChEBI" id="CHEBI:60344"/>
    </reaction>
</comment>
<feature type="transmembrane region" description="Helical" evidence="13">
    <location>
        <begin position="203"/>
        <end position="224"/>
    </location>
</feature>
<keyword evidence="9 13" id="KW-0472">Membrane</keyword>
<feature type="compositionally biased region" description="Low complexity" evidence="12">
    <location>
        <begin position="42"/>
        <end position="55"/>
    </location>
</feature>